<dbReference type="Pfam" id="PF07525">
    <property type="entry name" value="SOCS_box"/>
    <property type="match status" value="1"/>
</dbReference>
<gene>
    <name evidence="5" type="ORF">NP493_1127g00033</name>
</gene>
<feature type="repeat" description="ANK" evidence="3">
    <location>
        <begin position="139"/>
        <end position="171"/>
    </location>
</feature>
<dbReference type="SMART" id="SM00248">
    <property type="entry name" value="ANK"/>
    <property type="match status" value="7"/>
</dbReference>
<comment type="caution">
    <text evidence="5">The sequence shown here is derived from an EMBL/GenBank/DDBJ whole genome shotgun (WGS) entry which is preliminary data.</text>
</comment>
<dbReference type="Pfam" id="PF12796">
    <property type="entry name" value="Ank_2"/>
    <property type="match status" value="3"/>
</dbReference>
<dbReference type="CDD" id="cd03716">
    <property type="entry name" value="SOCS_ASB_like"/>
    <property type="match status" value="1"/>
</dbReference>
<feature type="domain" description="SOCS box" evidence="4">
    <location>
        <begin position="384"/>
        <end position="422"/>
    </location>
</feature>
<dbReference type="PROSITE" id="PS50088">
    <property type="entry name" value="ANK_REPEAT"/>
    <property type="match status" value="5"/>
</dbReference>
<dbReference type="SMART" id="SM00969">
    <property type="entry name" value="SOCS_box"/>
    <property type="match status" value="1"/>
</dbReference>
<dbReference type="PANTHER" id="PTHR24173">
    <property type="entry name" value="ANKYRIN REPEAT CONTAINING"/>
    <property type="match status" value="1"/>
</dbReference>
<dbReference type="FunFam" id="1.10.750.20:FF:000001">
    <property type="entry name" value="Ankyrin repeat and SOCS box containing 1"/>
    <property type="match status" value="1"/>
</dbReference>
<dbReference type="EMBL" id="JAODUO010001128">
    <property type="protein sequence ID" value="KAK2170867.1"/>
    <property type="molecule type" value="Genomic_DNA"/>
</dbReference>
<keyword evidence="2 3" id="KW-0040">ANK repeat</keyword>
<dbReference type="Gene3D" id="1.25.40.20">
    <property type="entry name" value="Ankyrin repeat-containing domain"/>
    <property type="match status" value="2"/>
</dbReference>
<accession>A0AAD9KGS9</accession>
<evidence type="ECO:0000313" key="5">
    <source>
        <dbReference type="EMBL" id="KAK2170867.1"/>
    </source>
</evidence>
<sequence length="430" mass="48067">MASRRRKNTELLQREIENCRRLVEKAKEGLVEDVRIILKSGVSVDADEYNRALFYKSKNYMTPLLCAASRGHDECVQELIASGADLDARDMFDMTAVHLAAENGHVDSLHLLLDAGASCNVATKYSRPGLYTGVVTHVGGTTPLQLATSNNHIDCIRELILNGADYNAVDETGRTSLYIAASLGYEDAVLTHLRNAIGRDILSLPIRETGDTPLHECVRHNLLQCIVELLEHGSDVNHRNHQGWSPLHLAVHNTRSFSVDVIQALVTCGYNTDVNQLDGTGKSPLQYVSFFDNCKQNRRPQVASFLIAYGAQFMNLKNKHGCTLLQQELQHISQDMTILKAIVRTCSHLPSLESLDINYTHNANQPAPPSGSVTKCQWYKTLTRSPRTLQHYCRCVVRETLGVHRLKHTHKLPLPVTLQNYLLLKFSSCH</sequence>
<keyword evidence="6" id="KW-1185">Reference proteome</keyword>
<evidence type="ECO:0000256" key="3">
    <source>
        <dbReference type="PROSITE-ProRule" id="PRU00023"/>
    </source>
</evidence>
<feature type="repeat" description="ANK" evidence="3">
    <location>
        <begin position="242"/>
        <end position="277"/>
    </location>
</feature>
<dbReference type="PROSITE" id="PS50225">
    <property type="entry name" value="SOCS"/>
    <property type="match status" value="1"/>
</dbReference>
<dbReference type="SUPFAM" id="SSF48403">
    <property type="entry name" value="Ankyrin repeat"/>
    <property type="match status" value="1"/>
</dbReference>
<dbReference type="Gene3D" id="1.10.750.20">
    <property type="entry name" value="SOCS box"/>
    <property type="match status" value="1"/>
</dbReference>
<proteinExistence type="predicted"/>
<protein>
    <recommendedName>
        <fullName evidence="4">SOCS box domain-containing protein</fullName>
    </recommendedName>
</protein>
<feature type="repeat" description="ANK" evidence="3">
    <location>
        <begin position="59"/>
        <end position="91"/>
    </location>
</feature>
<keyword evidence="1" id="KW-0677">Repeat</keyword>
<evidence type="ECO:0000256" key="2">
    <source>
        <dbReference type="ARBA" id="ARBA00023043"/>
    </source>
</evidence>
<dbReference type="SMART" id="SM00253">
    <property type="entry name" value="SOCS"/>
    <property type="match status" value="1"/>
</dbReference>
<feature type="repeat" description="ANK" evidence="3">
    <location>
        <begin position="209"/>
        <end position="241"/>
    </location>
</feature>
<reference evidence="5" key="1">
    <citation type="journal article" date="2023" name="Mol. Biol. Evol.">
        <title>Third-Generation Sequencing Reveals the Adaptive Role of the Epigenome in Three Deep-Sea Polychaetes.</title>
        <authorList>
            <person name="Perez M."/>
            <person name="Aroh O."/>
            <person name="Sun Y."/>
            <person name="Lan Y."/>
            <person name="Juniper S.K."/>
            <person name="Young C.R."/>
            <person name="Angers B."/>
            <person name="Qian P.Y."/>
        </authorList>
    </citation>
    <scope>NUCLEOTIDE SEQUENCE</scope>
    <source>
        <strain evidence="5">R07B-5</strain>
    </source>
</reference>
<dbReference type="InterPro" id="IPR036770">
    <property type="entry name" value="Ankyrin_rpt-contain_sf"/>
</dbReference>
<dbReference type="SUPFAM" id="SSF158235">
    <property type="entry name" value="SOCS box-like"/>
    <property type="match status" value="1"/>
</dbReference>
<dbReference type="InterPro" id="IPR001496">
    <property type="entry name" value="SOCS_box"/>
</dbReference>
<dbReference type="InterPro" id="IPR036036">
    <property type="entry name" value="SOCS_box-like_dom_sf"/>
</dbReference>
<evidence type="ECO:0000256" key="1">
    <source>
        <dbReference type="ARBA" id="ARBA00022737"/>
    </source>
</evidence>
<dbReference type="GO" id="GO:0035556">
    <property type="term" value="P:intracellular signal transduction"/>
    <property type="evidence" value="ECO:0007669"/>
    <property type="project" value="InterPro"/>
</dbReference>
<dbReference type="Proteomes" id="UP001209878">
    <property type="component" value="Unassembled WGS sequence"/>
</dbReference>
<name>A0AAD9KGS9_RIDPI</name>
<dbReference type="InterPro" id="IPR002110">
    <property type="entry name" value="Ankyrin_rpt"/>
</dbReference>
<dbReference type="AlphaFoldDB" id="A0AAD9KGS9"/>
<organism evidence="5 6">
    <name type="scientific">Ridgeia piscesae</name>
    <name type="common">Tubeworm</name>
    <dbReference type="NCBI Taxonomy" id="27915"/>
    <lineage>
        <taxon>Eukaryota</taxon>
        <taxon>Metazoa</taxon>
        <taxon>Spiralia</taxon>
        <taxon>Lophotrochozoa</taxon>
        <taxon>Annelida</taxon>
        <taxon>Polychaeta</taxon>
        <taxon>Sedentaria</taxon>
        <taxon>Canalipalpata</taxon>
        <taxon>Sabellida</taxon>
        <taxon>Siboglinidae</taxon>
        <taxon>Ridgeia</taxon>
    </lineage>
</organism>
<dbReference type="PANTHER" id="PTHR24173:SF74">
    <property type="entry name" value="ANKYRIN REPEAT DOMAIN-CONTAINING PROTEIN 16"/>
    <property type="match status" value="1"/>
</dbReference>
<dbReference type="PROSITE" id="PS50297">
    <property type="entry name" value="ANK_REP_REGION"/>
    <property type="match status" value="4"/>
</dbReference>
<evidence type="ECO:0000313" key="6">
    <source>
        <dbReference type="Proteomes" id="UP001209878"/>
    </source>
</evidence>
<feature type="repeat" description="ANK" evidence="3">
    <location>
        <begin position="92"/>
        <end position="124"/>
    </location>
</feature>
<evidence type="ECO:0000259" key="4">
    <source>
        <dbReference type="PROSITE" id="PS50225"/>
    </source>
</evidence>